<evidence type="ECO:0000313" key="4">
    <source>
        <dbReference type="EMBL" id="KZT27130.1"/>
    </source>
</evidence>
<evidence type="ECO:0000259" key="3">
    <source>
        <dbReference type="Pfam" id="PF01205"/>
    </source>
</evidence>
<dbReference type="InterPro" id="IPR001498">
    <property type="entry name" value="Impact_N"/>
</dbReference>
<dbReference type="SUPFAM" id="SSF54211">
    <property type="entry name" value="Ribosomal protein S5 domain 2-like"/>
    <property type="match status" value="1"/>
</dbReference>
<dbReference type="GO" id="GO:0005737">
    <property type="term" value="C:cytoplasm"/>
    <property type="evidence" value="ECO:0007669"/>
    <property type="project" value="TreeGrafter"/>
</dbReference>
<protein>
    <submittedName>
        <fullName evidence="4">Ribosomal protein S5 domain 2-like protein</fullName>
    </submittedName>
</protein>
<gene>
    <name evidence="4" type="ORF">NEOLEDRAFT_1131121</name>
</gene>
<feature type="domain" description="Impact N-terminal" evidence="3">
    <location>
        <begin position="52"/>
        <end position="167"/>
    </location>
</feature>
<dbReference type="Gene3D" id="3.30.230.30">
    <property type="entry name" value="Impact, N-terminal domain"/>
    <property type="match status" value="1"/>
</dbReference>
<dbReference type="GO" id="GO:0140469">
    <property type="term" value="P:GCN2-mediated signaling"/>
    <property type="evidence" value="ECO:0007669"/>
    <property type="project" value="TreeGrafter"/>
</dbReference>
<dbReference type="PANTHER" id="PTHR16301:SF25">
    <property type="entry name" value="PROTEIN IMPACT"/>
    <property type="match status" value="1"/>
</dbReference>
<dbReference type="InterPro" id="IPR036956">
    <property type="entry name" value="Impact_N_sf"/>
</dbReference>
<feature type="compositionally biased region" description="Polar residues" evidence="2">
    <location>
        <begin position="100"/>
        <end position="109"/>
    </location>
</feature>
<keyword evidence="4" id="KW-0689">Ribosomal protein</keyword>
<name>A0A165TSZ2_9AGAM</name>
<keyword evidence="4" id="KW-0687">Ribonucleoprotein</keyword>
<evidence type="ECO:0000256" key="1">
    <source>
        <dbReference type="ARBA" id="ARBA00007665"/>
    </source>
</evidence>
<dbReference type="AlphaFoldDB" id="A0A165TSZ2"/>
<dbReference type="InterPro" id="IPR023582">
    <property type="entry name" value="Impact"/>
</dbReference>
<dbReference type="GO" id="GO:0006446">
    <property type="term" value="P:regulation of translational initiation"/>
    <property type="evidence" value="ECO:0007669"/>
    <property type="project" value="TreeGrafter"/>
</dbReference>
<proteinExistence type="inferred from homology"/>
<organism evidence="4 5">
    <name type="scientific">Neolentinus lepideus HHB14362 ss-1</name>
    <dbReference type="NCBI Taxonomy" id="1314782"/>
    <lineage>
        <taxon>Eukaryota</taxon>
        <taxon>Fungi</taxon>
        <taxon>Dikarya</taxon>
        <taxon>Basidiomycota</taxon>
        <taxon>Agaricomycotina</taxon>
        <taxon>Agaricomycetes</taxon>
        <taxon>Gloeophyllales</taxon>
        <taxon>Gloeophyllaceae</taxon>
        <taxon>Neolentinus</taxon>
    </lineage>
</organism>
<accession>A0A165TSZ2</accession>
<dbReference type="InParanoid" id="A0A165TSZ2"/>
<reference evidence="4 5" key="1">
    <citation type="journal article" date="2016" name="Mol. Biol. Evol.">
        <title>Comparative Genomics of Early-Diverging Mushroom-Forming Fungi Provides Insights into the Origins of Lignocellulose Decay Capabilities.</title>
        <authorList>
            <person name="Nagy L.G."/>
            <person name="Riley R."/>
            <person name="Tritt A."/>
            <person name="Adam C."/>
            <person name="Daum C."/>
            <person name="Floudas D."/>
            <person name="Sun H."/>
            <person name="Yadav J.S."/>
            <person name="Pangilinan J."/>
            <person name="Larsson K.H."/>
            <person name="Matsuura K."/>
            <person name="Barry K."/>
            <person name="Labutti K."/>
            <person name="Kuo R."/>
            <person name="Ohm R.A."/>
            <person name="Bhattacharya S.S."/>
            <person name="Shirouzu T."/>
            <person name="Yoshinaga Y."/>
            <person name="Martin F.M."/>
            <person name="Grigoriev I.V."/>
            <person name="Hibbett D.S."/>
        </authorList>
    </citation>
    <scope>NUCLEOTIDE SEQUENCE [LARGE SCALE GENOMIC DNA]</scope>
    <source>
        <strain evidence="4 5">HHB14362 ss-1</strain>
    </source>
</reference>
<evidence type="ECO:0000313" key="5">
    <source>
        <dbReference type="Proteomes" id="UP000076761"/>
    </source>
</evidence>
<comment type="similarity">
    <text evidence="1">Belongs to the IMPACT family.</text>
</comment>
<sequence>MSRRACAVRLSVVALGSRQRSSTALEELEGQDLLKNSEWPFPISSSDSITDRKSVFEGHASHLPSISHLPAFLGHITSSKRAKKATHRMYAYRTSGSNFSTVSTPSSGAFLSGQEDDGEGGSGERLSRLLELNDCKNVVVVVFRWYGGVKLGSDRWKRTSEAGKEALARGGFMKEKGNKSGKKKK</sequence>
<evidence type="ECO:0000256" key="2">
    <source>
        <dbReference type="SAM" id="MobiDB-lite"/>
    </source>
</evidence>
<dbReference type="GO" id="GO:0005840">
    <property type="term" value="C:ribosome"/>
    <property type="evidence" value="ECO:0007669"/>
    <property type="project" value="UniProtKB-KW"/>
</dbReference>
<dbReference type="EMBL" id="KV425563">
    <property type="protein sequence ID" value="KZT27130.1"/>
    <property type="molecule type" value="Genomic_DNA"/>
</dbReference>
<dbReference type="Proteomes" id="UP000076761">
    <property type="component" value="Unassembled WGS sequence"/>
</dbReference>
<feature type="region of interest" description="Disordered" evidence="2">
    <location>
        <begin position="100"/>
        <end position="123"/>
    </location>
</feature>
<keyword evidence="5" id="KW-1185">Reference proteome</keyword>
<dbReference type="STRING" id="1314782.A0A165TSZ2"/>
<dbReference type="Pfam" id="PF01205">
    <property type="entry name" value="Impact_N"/>
    <property type="match status" value="1"/>
</dbReference>
<dbReference type="OrthoDB" id="69641at2759"/>
<dbReference type="InterPro" id="IPR020568">
    <property type="entry name" value="Ribosomal_Su5_D2-typ_SF"/>
</dbReference>
<dbReference type="PANTHER" id="PTHR16301">
    <property type="entry name" value="IMPACT-RELATED"/>
    <property type="match status" value="1"/>
</dbReference>